<protein>
    <submittedName>
        <fullName evidence="1">Tail protein</fullName>
    </submittedName>
</protein>
<reference evidence="1" key="1">
    <citation type="journal article" date="2021" name="Proc. Natl. Acad. Sci. U.S.A.">
        <title>A Catalog of Tens of Thousands of Viruses from Human Metagenomes Reveals Hidden Associations with Chronic Diseases.</title>
        <authorList>
            <person name="Tisza M.J."/>
            <person name="Buck C.B."/>
        </authorList>
    </citation>
    <scope>NUCLEOTIDE SEQUENCE</scope>
    <source>
        <strain evidence="1">CtYGJ17</strain>
    </source>
</reference>
<organism evidence="1">
    <name type="scientific">Myoviridae sp. ctYGJ17</name>
    <dbReference type="NCBI Taxonomy" id="2827692"/>
    <lineage>
        <taxon>Viruses</taxon>
        <taxon>Duplodnaviria</taxon>
        <taxon>Heunggongvirae</taxon>
        <taxon>Uroviricota</taxon>
        <taxon>Caudoviricetes</taxon>
    </lineage>
</organism>
<dbReference type="Pfam" id="PF10076">
    <property type="entry name" value="Phage_Mu_Gp48"/>
    <property type="match status" value="1"/>
</dbReference>
<evidence type="ECO:0000313" key="1">
    <source>
        <dbReference type="EMBL" id="DAF62827.1"/>
    </source>
</evidence>
<dbReference type="EMBL" id="BK032829">
    <property type="protein sequence ID" value="DAF62827.1"/>
    <property type="molecule type" value="Genomic_DNA"/>
</dbReference>
<sequence>MSTRKNFDLEKFPENCVSKRMISRVSPIYERSYVAKWLYEVMGREVDDAEIRFSELREQANPETATWALRYWEQRYGIETNENRSLAARRADIIARRGARAPMNPARVEAILSAMTGRAVHVEENVAPYTIRVDIEAGGEPLDYSAVVDRLKRIKPSHIAFQLFVTADATIKVSPRSRQKVFEYKLTGEHPDVNNIGVQHPVTVRISPGGIGQAYAYPLTGEHMTGTVPDESYLAYVEGVPVKIVPTAQGAAYAYPLTGEHLAGQLPEESFIAAQGRVSAVLAGTGDGGAFPYTLAGEEPGLNNESATAKTALSLSPGGRGVAFAYSMTGEREAGTTPDLNSVGAQQGTTVENGVSGRVFSFDFPLCGDDSD</sequence>
<accession>A0A8S5TIG3</accession>
<name>A0A8S5TIG3_9CAUD</name>
<dbReference type="InterPro" id="IPR018755">
    <property type="entry name" value="Phage_Mu_Gp48"/>
</dbReference>
<proteinExistence type="predicted"/>